<keyword evidence="3 8" id="KW-0548">Nucleotidyltransferase</keyword>
<dbReference type="HAMAP" id="MF_00692">
    <property type="entry name" value="SelO"/>
    <property type="match status" value="1"/>
</dbReference>
<comment type="cofactor">
    <cofactor evidence="8">
        <name>Mg(2+)</name>
        <dbReference type="ChEBI" id="CHEBI:18420"/>
    </cofactor>
    <cofactor evidence="8">
        <name>Mn(2+)</name>
        <dbReference type="ChEBI" id="CHEBI:29035"/>
    </cofactor>
</comment>
<dbReference type="Proteomes" id="UP000229757">
    <property type="component" value="Chromosome"/>
</dbReference>
<comment type="catalytic activity">
    <reaction evidence="8">
        <text>L-threonyl-[protein] + ATP = 3-O-(5'-adenylyl)-L-threonyl-[protein] + diphosphate</text>
        <dbReference type="Rhea" id="RHEA:54292"/>
        <dbReference type="Rhea" id="RHEA-COMP:11060"/>
        <dbReference type="Rhea" id="RHEA-COMP:13847"/>
        <dbReference type="ChEBI" id="CHEBI:30013"/>
        <dbReference type="ChEBI" id="CHEBI:30616"/>
        <dbReference type="ChEBI" id="CHEBI:33019"/>
        <dbReference type="ChEBI" id="CHEBI:138113"/>
        <dbReference type="EC" id="2.7.7.108"/>
    </reaction>
</comment>
<accession>A0A2K8KUK6</accession>
<comment type="catalytic activity">
    <reaction evidence="8">
        <text>L-seryl-[protein] + ATP = 3-O-(5'-adenylyl)-L-seryl-[protein] + diphosphate</text>
        <dbReference type="Rhea" id="RHEA:58120"/>
        <dbReference type="Rhea" id="RHEA-COMP:9863"/>
        <dbReference type="Rhea" id="RHEA-COMP:15073"/>
        <dbReference type="ChEBI" id="CHEBI:29999"/>
        <dbReference type="ChEBI" id="CHEBI:30616"/>
        <dbReference type="ChEBI" id="CHEBI:33019"/>
        <dbReference type="ChEBI" id="CHEBI:142516"/>
        <dbReference type="EC" id="2.7.7.108"/>
    </reaction>
</comment>
<dbReference type="EMBL" id="CP011797">
    <property type="protein sequence ID" value="ATX78418.1"/>
    <property type="molecule type" value="Genomic_DNA"/>
</dbReference>
<evidence type="ECO:0000256" key="3">
    <source>
        <dbReference type="ARBA" id="ARBA00022695"/>
    </source>
</evidence>
<keyword evidence="4 8" id="KW-0479">Metal-binding</keyword>
<comment type="function">
    <text evidence="8">Nucleotidyltransferase involved in the post-translational modification of proteins. It can catalyze the addition of adenosine monophosphate (AMP) or uridine monophosphate (UMP) to a protein, resulting in modifications known as AMPylation and UMPylation.</text>
</comment>
<feature type="binding site" evidence="8">
    <location>
        <position position="227"/>
    </location>
    <ligand>
        <name>Mg(2+)</name>
        <dbReference type="ChEBI" id="CHEBI:18420"/>
    </ligand>
</feature>
<dbReference type="GO" id="GO:0005524">
    <property type="term" value="F:ATP binding"/>
    <property type="evidence" value="ECO:0007669"/>
    <property type="project" value="UniProtKB-UniRule"/>
</dbReference>
<evidence type="ECO:0000256" key="7">
    <source>
        <dbReference type="ARBA" id="ARBA00022842"/>
    </source>
</evidence>
<dbReference type="GO" id="GO:0070733">
    <property type="term" value="F:AMPylase activity"/>
    <property type="evidence" value="ECO:0007669"/>
    <property type="project" value="UniProtKB-EC"/>
</dbReference>
<dbReference type="EC" id="2.7.7.-" evidence="8"/>
<protein>
    <recommendedName>
        <fullName evidence="8">Protein nucleotidyltransferase YdiU</fullName>
        <ecNumber evidence="8">2.7.7.-</ecNumber>
    </recommendedName>
    <alternativeName>
        <fullName evidence="8">Protein adenylyltransferase YdiU</fullName>
        <ecNumber evidence="8">2.7.7.108</ecNumber>
    </alternativeName>
    <alternativeName>
        <fullName evidence="8">Protein uridylyltransferase YdiU</fullName>
        <ecNumber evidence="8">2.7.7.-</ecNumber>
    </alternativeName>
</protein>
<comment type="catalytic activity">
    <reaction evidence="8">
        <text>L-seryl-[protein] + UTP = O-(5'-uridylyl)-L-seryl-[protein] + diphosphate</text>
        <dbReference type="Rhea" id="RHEA:64604"/>
        <dbReference type="Rhea" id="RHEA-COMP:9863"/>
        <dbReference type="Rhea" id="RHEA-COMP:16635"/>
        <dbReference type="ChEBI" id="CHEBI:29999"/>
        <dbReference type="ChEBI" id="CHEBI:33019"/>
        <dbReference type="ChEBI" id="CHEBI:46398"/>
        <dbReference type="ChEBI" id="CHEBI:156051"/>
    </reaction>
</comment>
<feature type="binding site" evidence="8">
    <location>
        <position position="236"/>
    </location>
    <ligand>
        <name>ATP</name>
        <dbReference type="ChEBI" id="CHEBI:30616"/>
    </ligand>
</feature>
<evidence type="ECO:0000313" key="10">
    <source>
        <dbReference type="Proteomes" id="UP000229757"/>
    </source>
</evidence>
<dbReference type="Pfam" id="PF02696">
    <property type="entry name" value="SelO"/>
    <property type="match status" value="1"/>
</dbReference>
<evidence type="ECO:0000256" key="2">
    <source>
        <dbReference type="ARBA" id="ARBA00022679"/>
    </source>
</evidence>
<keyword evidence="2 8" id="KW-0808">Transferase</keyword>
<proteinExistence type="inferred from homology"/>
<keyword evidence="5 8" id="KW-0547">Nucleotide-binding</keyword>
<evidence type="ECO:0000256" key="1">
    <source>
        <dbReference type="ARBA" id="ARBA00009747"/>
    </source>
</evidence>
<feature type="active site" description="Proton acceptor" evidence="8">
    <location>
        <position position="226"/>
    </location>
</feature>
<keyword evidence="6 8" id="KW-0067">ATP-binding</keyword>
<feature type="binding site" evidence="8">
    <location>
        <position position="99"/>
    </location>
    <ligand>
        <name>ATP</name>
        <dbReference type="ChEBI" id="CHEBI:30616"/>
    </ligand>
</feature>
<keyword evidence="10" id="KW-1185">Reference proteome</keyword>
<gene>
    <name evidence="8" type="primary">ydiU</name>
    <name evidence="8" type="synonym">selO</name>
    <name evidence="9" type="ORF">REIFOR_03315</name>
</gene>
<feature type="binding site" evidence="8">
    <location>
        <position position="100"/>
    </location>
    <ligand>
        <name>ATP</name>
        <dbReference type="ChEBI" id="CHEBI:30616"/>
    </ligand>
</feature>
<organism evidence="9 10">
    <name type="scientific">Reinekea forsetii</name>
    <dbReference type="NCBI Taxonomy" id="1336806"/>
    <lineage>
        <taxon>Bacteria</taxon>
        <taxon>Pseudomonadati</taxon>
        <taxon>Pseudomonadota</taxon>
        <taxon>Gammaproteobacteria</taxon>
        <taxon>Oceanospirillales</taxon>
        <taxon>Saccharospirillaceae</taxon>
        <taxon>Reinekea</taxon>
    </lineage>
</organism>
<comment type="catalytic activity">
    <reaction evidence="8">
        <text>L-tyrosyl-[protein] + ATP = O-(5'-adenylyl)-L-tyrosyl-[protein] + diphosphate</text>
        <dbReference type="Rhea" id="RHEA:54288"/>
        <dbReference type="Rhea" id="RHEA-COMP:10136"/>
        <dbReference type="Rhea" id="RHEA-COMP:13846"/>
        <dbReference type="ChEBI" id="CHEBI:30616"/>
        <dbReference type="ChEBI" id="CHEBI:33019"/>
        <dbReference type="ChEBI" id="CHEBI:46858"/>
        <dbReference type="ChEBI" id="CHEBI:83624"/>
        <dbReference type="EC" id="2.7.7.108"/>
    </reaction>
</comment>
<evidence type="ECO:0000313" key="9">
    <source>
        <dbReference type="EMBL" id="ATX78418.1"/>
    </source>
</evidence>
<dbReference type="PANTHER" id="PTHR32057:SF14">
    <property type="entry name" value="PROTEIN ADENYLYLTRANSFERASE SELO, MITOCHONDRIAL"/>
    <property type="match status" value="1"/>
</dbReference>
<dbReference type="InterPro" id="IPR003846">
    <property type="entry name" value="SelO"/>
</dbReference>
<dbReference type="GO" id="GO:0000287">
    <property type="term" value="F:magnesium ion binding"/>
    <property type="evidence" value="ECO:0007669"/>
    <property type="project" value="UniProtKB-UniRule"/>
</dbReference>
<evidence type="ECO:0000256" key="8">
    <source>
        <dbReference type="HAMAP-Rule" id="MF_00692"/>
    </source>
</evidence>
<name>A0A2K8KUK6_9GAMM</name>
<dbReference type="GO" id="GO:0030145">
    <property type="term" value="F:manganese ion binding"/>
    <property type="evidence" value="ECO:0007669"/>
    <property type="project" value="UniProtKB-UniRule"/>
</dbReference>
<comment type="catalytic activity">
    <reaction evidence="8">
        <text>L-histidyl-[protein] + UTP = N(tele)-(5'-uridylyl)-L-histidyl-[protein] + diphosphate</text>
        <dbReference type="Rhea" id="RHEA:83891"/>
        <dbReference type="Rhea" id="RHEA-COMP:9745"/>
        <dbReference type="Rhea" id="RHEA-COMP:20239"/>
        <dbReference type="ChEBI" id="CHEBI:29979"/>
        <dbReference type="ChEBI" id="CHEBI:33019"/>
        <dbReference type="ChEBI" id="CHEBI:46398"/>
        <dbReference type="ChEBI" id="CHEBI:233474"/>
    </reaction>
</comment>
<dbReference type="KEGG" id="rfo:REIFOR_03315"/>
<reference evidence="9 10" key="1">
    <citation type="journal article" date="2017" name="Environ. Microbiol.">
        <title>Genomic and physiological analyses of 'Reinekea forsetii' reveal a versatile opportunistic lifestyle during spring algae blooms.</title>
        <authorList>
            <person name="Avci B."/>
            <person name="Hahnke R.L."/>
            <person name="Chafee M."/>
            <person name="Fischer T."/>
            <person name="Gruber-Vodicka H."/>
            <person name="Tegetmeyer H.E."/>
            <person name="Harder J."/>
            <person name="Fuchs B.M."/>
            <person name="Amann R.I."/>
            <person name="Teeling H."/>
        </authorList>
    </citation>
    <scope>NUCLEOTIDE SEQUENCE [LARGE SCALE GENOMIC DNA]</scope>
    <source>
        <strain evidence="9 10">Hel1_31_D35</strain>
    </source>
</reference>
<evidence type="ECO:0000256" key="6">
    <source>
        <dbReference type="ARBA" id="ARBA00022840"/>
    </source>
</evidence>
<feature type="binding site" evidence="8">
    <location>
        <position position="157"/>
    </location>
    <ligand>
        <name>ATP</name>
        <dbReference type="ChEBI" id="CHEBI:30616"/>
    </ligand>
</feature>
<sequence length="456" mass="50711">MPTPLAEPYWVCWNQSLAERMQLPLVANADILGVMAGTALFQGHEPIAQKYAGHQFGGWNPGLGDGRGLLLGEWLDPSGVYWEMHLKGAGKTPYSRFGDGRAVLRSSIREFLGSEALHGLGAPTTRALALAGSTEAVYRETLETGATLMRVASSHIRFGHFEWLAHRQDIDQLKALTAFTIKHHFPQCQDNADPIVSLLRAVIEQTAQMIAYWMAYGFVHGVMNTDNMSIVGETFDYGPYAFLDQTRPNAVYNHTDAEGRYAFNQQPSVAFWNLQRLAQALAPLTDSQLLAAAVSDFDQCHRKHYYELLNQRLGGSSERPIEPELLDEWLALLAAEGKDFHTPFRRLANLPLTEWPGLKDDFIDAPRFAAWCARILTQTEADETERQRQMLASNPVTVARSHHLQAVIDAAQTGNFGPLESFFAALQDPFTERAEWARWHQPPAAAAPAPILSCSS</sequence>
<feature type="binding site" evidence="8">
    <location>
        <position position="66"/>
    </location>
    <ligand>
        <name>ATP</name>
        <dbReference type="ChEBI" id="CHEBI:30616"/>
    </ligand>
</feature>
<dbReference type="PANTHER" id="PTHR32057">
    <property type="entry name" value="PROTEIN ADENYLYLTRANSFERASE SELO, MITOCHONDRIAL"/>
    <property type="match status" value="1"/>
</dbReference>
<feature type="binding site" evidence="8">
    <location>
        <position position="150"/>
    </location>
    <ligand>
        <name>ATP</name>
        <dbReference type="ChEBI" id="CHEBI:30616"/>
    </ligand>
</feature>
<keyword evidence="8" id="KW-0464">Manganese</keyword>
<comment type="similarity">
    <text evidence="1 8">Belongs to the SELO family.</text>
</comment>
<evidence type="ECO:0000256" key="5">
    <source>
        <dbReference type="ARBA" id="ARBA00022741"/>
    </source>
</evidence>
<keyword evidence="7 8" id="KW-0460">Magnesium</keyword>
<feature type="binding site" evidence="8">
    <location>
        <position position="67"/>
    </location>
    <ligand>
        <name>ATP</name>
        <dbReference type="ChEBI" id="CHEBI:30616"/>
    </ligand>
</feature>
<dbReference type="AlphaFoldDB" id="A0A2K8KUK6"/>
<feature type="binding site" evidence="8">
    <location>
        <position position="87"/>
    </location>
    <ligand>
        <name>ATP</name>
        <dbReference type="ChEBI" id="CHEBI:30616"/>
    </ligand>
</feature>
<dbReference type="NCBIfam" id="NF000658">
    <property type="entry name" value="PRK00029.1"/>
    <property type="match status" value="1"/>
</dbReference>
<feature type="binding site" evidence="8">
    <location>
        <position position="64"/>
    </location>
    <ligand>
        <name>ATP</name>
        <dbReference type="ChEBI" id="CHEBI:30616"/>
    </ligand>
</feature>
<evidence type="ECO:0000256" key="4">
    <source>
        <dbReference type="ARBA" id="ARBA00022723"/>
    </source>
</evidence>
<feature type="binding site" evidence="8">
    <location>
        <position position="236"/>
    </location>
    <ligand>
        <name>Mg(2+)</name>
        <dbReference type="ChEBI" id="CHEBI:18420"/>
    </ligand>
</feature>
<comment type="catalytic activity">
    <reaction evidence="8">
        <text>L-tyrosyl-[protein] + UTP = O-(5'-uridylyl)-L-tyrosyl-[protein] + diphosphate</text>
        <dbReference type="Rhea" id="RHEA:83887"/>
        <dbReference type="Rhea" id="RHEA-COMP:10136"/>
        <dbReference type="Rhea" id="RHEA-COMP:20238"/>
        <dbReference type="ChEBI" id="CHEBI:33019"/>
        <dbReference type="ChEBI" id="CHEBI:46398"/>
        <dbReference type="ChEBI" id="CHEBI:46858"/>
        <dbReference type="ChEBI" id="CHEBI:90602"/>
    </reaction>
</comment>
<dbReference type="EC" id="2.7.7.108" evidence="8"/>